<evidence type="ECO:0000313" key="3">
    <source>
        <dbReference type="Proteomes" id="UP001165080"/>
    </source>
</evidence>
<gene>
    <name evidence="2" type="primary">PLESTB004337</name>
    <name evidence="2" type="ORF">PLESTB_001163300</name>
</gene>
<feature type="region of interest" description="Disordered" evidence="1">
    <location>
        <begin position="1"/>
        <end position="119"/>
    </location>
</feature>
<feature type="compositionally biased region" description="Basic and acidic residues" evidence="1">
    <location>
        <begin position="1"/>
        <end position="14"/>
    </location>
</feature>
<dbReference type="Proteomes" id="UP001165080">
    <property type="component" value="Unassembled WGS sequence"/>
</dbReference>
<name>A0A9W6BRJ1_9CHLO</name>
<evidence type="ECO:0000313" key="2">
    <source>
        <dbReference type="EMBL" id="GLC56919.1"/>
    </source>
</evidence>
<feature type="compositionally biased region" description="Pro residues" evidence="1">
    <location>
        <begin position="70"/>
        <end position="85"/>
    </location>
</feature>
<accession>A0A9W6BRJ1</accession>
<protein>
    <submittedName>
        <fullName evidence="2">Uncharacterized protein</fullName>
    </submittedName>
</protein>
<reference evidence="2 3" key="1">
    <citation type="journal article" date="2023" name="Commun. Biol.">
        <title>Reorganization of the ancestral sex-determining regions during the evolution of trioecy in Pleodorina starrii.</title>
        <authorList>
            <person name="Takahashi K."/>
            <person name="Suzuki S."/>
            <person name="Kawai-Toyooka H."/>
            <person name="Yamamoto K."/>
            <person name="Hamaji T."/>
            <person name="Ootsuki R."/>
            <person name="Yamaguchi H."/>
            <person name="Kawachi M."/>
            <person name="Higashiyama T."/>
            <person name="Nozaki H."/>
        </authorList>
    </citation>
    <scope>NUCLEOTIDE SEQUENCE [LARGE SCALE GENOMIC DNA]</scope>
    <source>
        <strain evidence="2 3">NIES-4479</strain>
    </source>
</reference>
<feature type="compositionally biased region" description="Basic residues" evidence="1">
    <location>
        <begin position="100"/>
        <end position="111"/>
    </location>
</feature>
<feature type="compositionally biased region" description="Gly residues" evidence="1">
    <location>
        <begin position="16"/>
        <end position="27"/>
    </location>
</feature>
<dbReference type="EMBL" id="BRXU01000017">
    <property type="protein sequence ID" value="GLC56919.1"/>
    <property type="molecule type" value="Genomic_DNA"/>
</dbReference>
<dbReference type="AlphaFoldDB" id="A0A9W6BRJ1"/>
<evidence type="ECO:0000256" key="1">
    <source>
        <dbReference type="SAM" id="MobiDB-lite"/>
    </source>
</evidence>
<proteinExistence type="predicted"/>
<feature type="compositionally biased region" description="Polar residues" evidence="1">
    <location>
        <begin position="39"/>
        <end position="59"/>
    </location>
</feature>
<keyword evidence="3" id="KW-1185">Reference proteome</keyword>
<organism evidence="2 3">
    <name type="scientific">Pleodorina starrii</name>
    <dbReference type="NCBI Taxonomy" id="330485"/>
    <lineage>
        <taxon>Eukaryota</taxon>
        <taxon>Viridiplantae</taxon>
        <taxon>Chlorophyta</taxon>
        <taxon>core chlorophytes</taxon>
        <taxon>Chlorophyceae</taxon>
        <taxon>CS clade</taxon>
        <taxon>Chlamydomonadales</taxon>
        <taxon>Volvocaceae</taxon>
        <taxon>Pleodorina</taxon>
    </lineage>
</organism>
<sequence length="119" mass="12424">MVGPNKENRNDVIERGGSGGRVTGGAKGTVRAQPRRGSAPQSPTTGATTAMPTSGTPLWSRTVGAVACRPPAPKPPPNLPPPPPTSTASQPLPPTTTNRHDRHQPHRRCRIPRALTPAP</sequence>
<comment type="caution">
    <text evidence="2">The sequence shown here is derived from an EMBL/GenBank/DDBJ whole genome shotgun (WGS) entry which is preliminary data.</text>
</comment>